<keyword evidence="4" id="KW-0804">Transcription</keyword>
<organism evidence="6 7">
    <name type="scientific">Bacillus mesophilum</name>
    <dbReference type="NCBI Taxonomy" id="1071718"/>
    <lineage>
        <taxon>Bacteria</taxon>
        <taxon>Bacillati</taxon>
        <taxon>Bacillota</taxon>
        <taxon>Bacilli</taxon>
        <taxon>Bacillales</taxon>
        <taxon>Bacillaceae</taxon>
        <taxon>Bacillus</taxon>
    </lineage>
</organism>
<dbReference type="OrthoDB" id="107670at2"/>
<evidence type="ECO:0000256" key="4">
    <source>
        <dbReference type="ARBA" id="ARBA00023163"/>
    </source>
</evidence>
<dbReference type="EMBL" id="WBOT01000001">
    <property type="protein sequence ID" value="KAB2335779.1"/>
    <property type="molecule type" value="Genomic_DNA"/>
</dbReference>
<evidence type="ECO:0000259" key="5">
    <source>
        <dbReference type="PROSITE" id="PS50931"/>
    </source>
</evidence>
<evidence type="ECO:0000313" key="6">
    <source>
        <dbReference type="EMBL" id="KAB2335779.1"/>
    </source>
</evidence>
<name>A0A7V7RQN2_9BACI</name>
<gene>
    <name evidence="6" type="ORF">F7732_04225</name>
</gene>
<keyword evidence="2" id="KW-0805">Transcription regulation</keyword>
<dbReference type="PRINTS" id="PR00039">
    <property type="entry name" value="HTHLYSR"/>
</dbReference>
<dbReference type="PANTHER" id="PTHR30126">
    <property type="entry name" value="HTH-TYPE TRANSCRIPTIONAL REGULATOR"/>
    <property type="match status" value="1"/>
</dbReference>
<dbReference type="RefSeq" id="WP_151572384.1">
    <property type="nucleotide sequence ID" value="NZ_WBOT01000001.1"/>
</dbReference>
<dbReference type="PANTHER" id="PTHR30126:SF78">
    <property type="entry name" value="HTH LYSR-TYPE DOMAIN-CONTAINING PROTEIN"/>
    <property type="match status" value="1"/>
</dbReference>
<comment type="caution">
    <text evidence="6">The sequence shown here is derived from an EMBL/GenBank/DDBJ whole genome shotgun (WGS) entry which is preliminary data.</text>
</comment>
<dbReference type="Pfam" id="PF03466">
    <property type="entry name" value="LysR_substrate"/>
    <property type="match status" value="1"/>
</dbReference>
<sequence>MDFRDWTILKVLYEQKNITKTAILMHISQPALTKRLQQMEQSFGVQIVHRGRRGVHFTPQGEYLVKCADEMLNKLQDINDHISNMDDKVTGTLRIGSSFLFSRIKLPILLKLFKDKYPDVEFHVVTGWSEQIYQVLVKQDVHIGLIRGDYKWSGGKRLLLHESLLLVSKKEIKMEDLPKLPRIDYKSDTKLKEMIDTWWSNHFSVPPLVSMTVDRSDTCKEMILNGLGYAIMPGYVLKGTNDFYTMELTDHKGEKIVRDSWMIYHEETLNLKLVSAFVEFIDSLNIEEV</sequence>
<feature type="domain" description="HTH lysR-type" evidence="5">
    <location>
        <begin position="1"/>
        <end position="58"/>
    </location>
</feature>
<dbReference type="GO" id="GO:0003700">
    <property type="term" value="F:DNA-binding transcription factor activity"/>
    <property type="evidence" value="ECO:0007669"/>
    <property type="project" value="InterPro"/>
</dbReference>
<dbReference type="SUPFAM" id="SSF46785">
    <property type="entry name" value="Winged helix' DNA-binding domain"/>
    <property type="match status" value="1"/>
</dbReference>
<dbReference type="Gene3D" id="1.10.10.10">
    <property type="entry name" value="Winged helix-like DNA-binding domain superfamily/Winged helix DNA-binding domain"/>
    <property type="match status" value="1"/>
</dbReference>
<keyword evidence="3" id="KW-0238">DNA-binding</keyword>
<dbReference type="InterPro" id="IPR005119">
    <property type="entry name" value="LysR_subst-bd"/>
</dbReference>
<dbReference type="Gene3D" id="3.40.190.290">
    <property type="match status" value="1"/>
</dbReference>
<accession>A0A7V7RQN2</accession>
<protein>
    <submittedName>
        <fullName evidence="6">LysR family transcriptional regulator</fullName>
    </submittedName>
</protein>
<comment type="similarity">
    <text evidence="1">Belongs to the LysR transcriptional regulatory family.</text>
</comment>
<reference evidence="6 7" key="1">
    <citation type="journal article" date="2014" name="Arch. Microbiol.">
        <title>Bacillus mesophilum sp. nov., strain IITR-54T, a novel 4-chlorobiphenyl dechlorinating bacterium.</title>
        <authorList>
            <person name="Manickam N."/>
            <person name="Singh N.K."/>
            <person name="Bajaj A."/>
            <person name="Kumar R.M."/>
            <person name="Kaur G."/>
            <person name="Kaur N."/>
            <person name="Bala M."/>
            <person name="Kumar A."/>
            <person name="Mayilraj S."/>
        </authorList>
    </citation>
    <scope>NUCLEOTIDE SEQUENCE [LARGE SCALE GENOMIC DNA]</scope>
    <source>
        <strain evidence="6 7">IITR-54</strain>
    </source>
</reference>
<proteinExistence type="inferred from homology"/>
<dbReference type="InterPro" id="IPR036390">
    <property type="entry name" value="WH_DNA-bd_sf"/>
</dbReference>
<evidence type="ECO:0000256" key="2">
    <source>
        <dbReference type="ARBA" id="ARBA00023015"/>
    </source>
</evidence>
<evidence type="ECO:0000256" key="1">
    <source>
        <dbReference type="ARBA" id="ARBA00009437"/>
    </source>
</evidence>
<evidence type="ECO:0000256" key="3">
    <source>
        <dbReference type="ARBA" id="ARBA00023125"/>
    </source>
</evidence>
<dbReference type="SUPFAM" id="SSF53850">
    <property type="entry name" value="Periplasmic binding protein-like II"/>
    <property type="match status" value="1"/>
</dbReference>
<dbReference type="PROSITE" id="PS50931">
    <property type="entry name" value="HTH_LYSR"/>
    <property type="match status" value="1"/>
</dbReference>
<dbReference type="Proteomes" id="UP000441354">
    <property type="component" value="Unassembled WGS sequence"/>
</dbReference>
<evidence type="ECO:0000313" key="7">
    <source>
        <dbReference type="Proteomes" id="UP000441354"/>
    </source>
</evidence>
<dbReference type="InterPro" id="IPR036388">
    <property type="entry name" value="WH-like_DNA-bd_sf"/>
</dbReference>
<dbReference type="GO" id="GO:0000976">
    <property type="term" value="F:transcription cis-regulatory region binding"/>
    <property type="evidence" value="ECO:0007669"/>
    <property type="project" value="TreeGrafter"/>
</dbReference>
<keyword evidence="7" id="KW-1185">Reference proteome</keyword>
<dbReference type="AlphaFoldDB" id="A0A7V7RQN2"/>
<dbReference type="Pfam" id="PF00126">
    <property type="entry name" value="HTH_1"/>
    <property type="match status" value="1"/>
</dbReference>
<dbReference type="InterPro" id="IPR000847">
    <property type="entry name" value="LysR_HTH_N"/>
</dbReference>
<dbReference type="CDD" id="cd05466">
    <property type="entry name" value="PBP2_LTTR_substrate"/>
    <property type="match status" value="1"/>
</dbReference>